<protein>
    <submittedName>
        <fullName evidence="1">Uncharacterized protein</fullName>
    </submittedName>
</protein>
<reference evidence="1" key="1">
    <citation type="submission" date="2018-06" db="EMBL/GenBank/DDBJ databases">
        <authorList>
            <person name="Zhirakovskaya E."/>
        </authorList>
    </citation>
    <scope>NUCLEOTIDE SEQUENCE</scope>
</reference>
<accession>A0A3B0V489</accession>
<dbReference type="EMBL" id="UOEW01000202">
    <property type="protein sequence ID" value="VAW38365.1"/>
    <property type="molecule type" value="Genomic_DNA"/>
</dbReference>
<dbReference type="AlphaFoldDB" id="A0A3B0V489"/>
<name>A0A3B0V489_9ZZZZ</name>
<evidence type="ECO:0000313" key="1">
    <source>
        <dbReference type="EMBL" id="VAW38365.1"/>
    </source>
</evidence>
<sequence length="41" mass="4555">MQCERNFNELAIGLNRKATNYLKTYGGSLTASASKNFKVKS</sequence>
<gene>
    <name evidence="1" type="ORF">MNBD_GAMMA01-733</name>
</gene>
<organism evidence="1">
    <name type="scientific">hydrothermal vent metagenome</name>
    <dbReference type="NCBI Taxonomy" id="652676"/>
    <lineage>
        <taxon>unclassified sequences</taxon>
        <taxon>metagenomes</taxon>
        <taxon>ecological metagenomes</taxon>
    </lineage>
</organism>
<proteinExistence type="predicted"/>